<keyword evidence="6" id="KW-1185">Reference proteome</keyword>
<dbReference type="SUPFAM" id="SSF46785">
    <property type="entry name" value="Winged helix' DNA-binding domain"/>
    <property type="match status" value="1"/>
</dbReference>
<proteinExistence type="predicted"/>
<dbReference type="STRING" id="1484.SA87_00745"/>
<dbReference type="InterPro" id="IPR008719">
    <property type="entry name" value="N2O_reductase_NosL"/>
</dbReference>
<dbReference type="InterPro" id="IPR036388">
    <property type="entry name" value="WH-like_DNA-bd_sf"/>
</dbReference>
<sequence>MLPIERRATIRRLLFERKTLKISELSALFGVSEMTIHRDVRALVDEGIAVKTYGGIALLEPHRKEAPPPSSPDDGPSRCVVCGKPVNPTLAYRLLLPDGRVDVACCAHCGLIHHRRLRSPGHAGAYALVRDVLTHTTVPAEEATYVLGGEAPAACCRPPVYAFSASGDAERFVRGFGGVALRWSEAADRLKAEMAVGGEASAKDLSCFPGTQSLK</sequence>
<dbReference type="GO" id="GO:0003700">
    <property type="term" value="F:DNA-binding transcription factor activity"/>
    <property type="evidence" value="ECO:0007669"/>
    <property type="project" value="InterPro"/>
</dbReference>
<protein>
    <recommendedName>
        <fullName evidence="4">HTH deoR-type domain-containing protein</fullName>
    </recommendedName>
</protein>
<dbReference type="PROSITE" id="PS00894">
    <property type="entry name" value="HTH_DEOR_1"/>
    <property type="match status" value="1"/>
</dbReference>
<dbReference type="PROSITE" id="PS51000">
    <property type="entry name" value="HTH_DEOR_2"/>
    <property type="match status" value="1"/>
</dbReference>
<dbReference type="AlphaFoldDB" id="A0A132NCU0"/>
<dbReference type="PRINTS" id="PR00037">
    <property type="entry name" value="HTHLACR"/>
</dbReference>
<evidence type="ECO:0000256" key="2">
    <source>
        <dbReference type="ARBA" id="ARBA00023125"/>
    </source>
</evidence>
<dbReference type="InterPro" id="IPR018356">
    <property type="entry name" value="Tscrpt_reg_HTH_DeoR_CS"/>
</dbReference>
<gene>
    <name evidence="5" type="ORF">SA87_00745</name>
</gene>
<keyword evidence="3" id="KW-0804">Transcription</keyword>
<evidence type="ECO:0000313" key="6">
    <source>
        <dbReference type="Proteomes" id="UP000243024"/>
    </source>
</evidence>
<dbReference type="EMBL" id="JXBB01000045">
    <property type="protein sequence ID" value="OAR03743.1"/>
    <property type="molecule type" value="Genomic_DNA"/>
</dbReference>
<keyword evidence="2" id="KW-0238">DNA-binding</keyword>
<evidence type="ECO:0000256" key="1">
    <source>
        <dbReference type="ARBA" id="ARBA00023015"/>
    </source>
</evidence>
<dbReference type="Pfam" id="PF08220">
    <property type="entry name" value="HTH_DeoR"/>
    <property type="match status" value="1"/>
</dbReference>
<dbReference type="RefSeq" id="WP_066202559.1">
    <property type="nucleotide sequence ID" value="NZ_CBCSAS010000005.1"/>
</dbReference>
<evidence type="ECO:0000259" key="4">
    <source>
        <dbReference type="PROSITE" id="PS51000"/>
    </source>
</evidence>
<dbReference type="Proteomes" id="UP000243024">
    <property type="component" value="Unassembled WGS sequence"/>
</dbReference>
<dbReference type="InterPro" id="IPR036390">
    <property type="entry name" value="WH_DNA-bd_sf"/>
</dbReference>
<dbReference type="Gene3D" id="1.10.10.10">
    <property type="entry name" value="Winged helix-like DNA-binding domain superfamily/Winged helix DNA-binding domain"/>
    <property type="match status" value="1"/>
</dbReference>
<evidence type="ECO:0000313" key="5">
    <source>
        <dbReference type="EMBL" id="OAR03743.1"/>
    </source>
</evidence>
<keyword evidence="1" id="KW-0805">Transcription regulation</keyword>
<organism evidence="5 6">
    <name type="scientific">Hydrogenibacillus schlegelii</name>
    <name type="common">Bacillus schlegelii</name>
    <dbReference type="NCBI Taxonomy" id="1484"/>
    <lineage>
        <taxon>Bacteria</taxon>
        <taxon>Bacillati</taxon>
        <taxon>Bacillota</taxon>
        <taxon>Bacilli</taxon>
        <taxon>Bacillales</taxon>
        <taxon>Bacillales Family X. Incertae Sedis</taxon>
        <taxon>Hydrogenibacillus</taxon>
    </lineage>
</organism>
<dbReference type="InterPro" id="IPR001034">
    <property type="entry name" value="DeoR_HTH"/>
</dbReference>
<dbReference type="OrthoDB" id="9797223at2"/>
<dbReference type="SUPFAM" id="SSF160387">
    <property type="entry name" value="NosL/MerB-like"/>
    <property type="match status" value="1"/>
</dbReference>
<name>A0A132NCU0_HYDSH</name>
<reference evidence="5 6" key="1">
    <citation type="submission" date="2015-09" db="EMBL/GenBank/DDBJ databases">
        <title>Draft genome sequence of Hydrogenibacillus schlegelii DSM 2000.</title>
        <authorList>
            <person name="Hemp J."/>
        </authorList>
    </citation>
    <scope>NUCLEOTIDE SEQUENCE [LARGE SCALE GENOMIC DNA]</scope>
    <source>
        <strain evidence="5 6">MA 48</strain>
    </source>
</reference>
<evidence type="ECO:0000256" key="3">
    <source>
        <dbReference type="ARBA" id="ARBA00023163"/>
    </source>
</evidence>
<dbReference type="SMART" id="SM00420">
    <property type="entry name" value="HTH_DEOR"/>
    <property type="match status" value="1"/>
</dbReference>
<dbReference type="PANTHER" id="PTHR41247">
    <property type="entry name" value="HTH-TYPE TRANSCRIPTIONAL REPRESSOR YCNK"/>
    <property type="match status" value="1"/>
</dbReference>
<comment type="caution">
    <text evidence="5">The sequence shown here is derived from an EMBL/GenBank/DDBJ whole genome shotgun (WGS) entry which is preliminary data.</text>
</comment>
<accession>A0A132NCU0</accession>
<dbReference type="PANTHER" id="PTHR41247:SF1">
    <property type="entry name" value="HTH-TYPE TRANSCRIPTIONAL REPRESSOR YCNK"/>
    <property type="match status" value="1"/>
</dbReference>
<dbReference type="GO" id="GO:0003677">
    <property type="term" value="F:DNA binding"/>
    <property type="evidence" value="ECO:0007669"/>
    <property type="project" value="UniProtKB-KW"/>
</dbReference>
<feature type="domain" description="HTH deoR-type" evidence="4">
    <location>
        <begin position="3"/>
        <end position="58"/>
    </location>
</feature>